<dbReference type="STRING" id="419597.SAMN04487957_10587"/>
<gene>
    <name evidence="1" type="ORF">SAMN04487957_10587</name>
</gene>
<dbReference type="Gene3D" id="2.40.10.270">
    <property type="entry name" value="Bacteriophage SPP1 head-tail adaptor protein"/>
    <property type="match status" value="1"/>
</dbReference>
<dbReference type="OrthoDB" id="8640229at2"/>
<accession>A0A1H0IE68</accession>
<dbReference type="Proteomes" id="UP000199075">
    <property type="component" value="Unassembled WGS sequence"/>
</dbReference>
<protein>
    <recommendedName>
        <fullName evidence="3">Head-tail adaptor</fullName>
    </recommendedName>
</protein>
<dbReference type="InterPro" id="IPR038666">
    <property type="entry name" value="SSP1_head-tail_sf"/>
</dbReference>
<proteinExistence type="predicted"/>
<reference evidence="2" key="1">
    <citation type="submission" date="2016-10" db="EMBL/GenBank/DDBJ databases">
        <authorList>
            <person name="Varghese N."/>
            <person name="Submissions S."/>
        </authorList>
    </citation>
    <scope>NUCLEOTIDE SEQUENCE [LARGE SCALE GENOMIC DNA]</scope>
    <source>
        <strain evidence="2">CGMCC 1.6444</strain>
    </source>
</reference>
<keyword evidence="2" id="KW-1185">Reference proteome</keyword>
<evidence type="ECO:0008006" key="3">
    <source>
        <dbReference type="Google" id="ProtNLM"/>
    </source>
</evidence>
<dbReference type="Pfam" id="PF05521">
    <property type="entry name" value="Phage_HCP"/>
    <property type="match status" value="1"/>
</dbReference>
<dbReference type="RefSeq" id="WP_089678399.1">
    <property type="nucleotide sequence ID" value="NZ_FNIV01000005.1"/>
</dbReference>
<evidence type="ECO:0000313" key="1">
    <source>
        <dbReference type="EMBL" id="SDO29714.1"/>
    </source>
</evidence>
<name>A0A1H0IE68_9GAMM</name>
<dbReference type="EMBL" id="FNIV01000005">
    <property type="protein sequence ID" value="SDO29714.1"/>
    <property type="molecule type" value="Genomic_DNA"/>
</dbReference>
<organism evidence="1 2">
    <name type="scientific">Halomonas shengliensis</name>
    <dbReference type="NCBI Taxonomy" id="419597"/>
    <lineage>
        <taxon>Bacteria</taxon>
        <taxon>Pseudomonadati</taxon>
        <taxon>Pseudomonadota</taxon>
        <taxon>Gammaproteobacteria</taxon>
        <taxon>Oceanospirillales</taxon>
        <taxon>Halomonadaceae</taxon>
        <taxon>Halomonas</taxon>
    </lineage>
</organism>
<dbReference type="InterPro" id="IPR008767">
    <property type="entry name" value="Phage_SPP1_head-tail_adaptor"/>
</dbReference>
<sequence length="182" mass="19966">MRAGNLRHRVTLRSARHGHPPSWPEVGQVWAEFVEPKSAGRTEQQGIRAPGSTLVRLRPRAGLQVGQLIERRDGALFIIEAIDPARTVVEIAARRLQGVPASYVPFTTGIGYSIEAFLLRENVFVGQANEPRHLVEVIQPQLTWPWAEPGDLIQIAGLSLEVVGQVEGTDDGITVQLFTIPG</sequence>
<dbReference type="AlphaFoldDB" id="A0A1H0IE68"/>
<evidence type="ECO:0000313" key="2">
    <source>
        <dbReference type="Proteomes" id="UP000199075"/>
    </source>
</evidence>